<name>W1RW95_9GAMM</name>
<evidence type="ECO:0000256" key="1">
    <source>
        <dbReference type="SAM" id="SignalP"/>
    </source>
</evidence>
<dbReference type="OrthoDB" id="8479380at2"/>
<protein>
    <submittedName>
        <fullName evidence="2">Uncharacterized protein</fullName>
    </submittedName>
</protein>
<organism evidence="2 3">
    <name type="scientific">Marinomonas profundimaris</name>
    <dbReference type="NCBI Taxonomy" id="1208321"/>
    <lineage>
        <taxon>Bacteria</taxon>
        <taxon>Pseudomonadati</taxon>
        <taxon>Pseudomonadota</taxon>
        <taxon>Gammaproteobacteria</taxon>
        <taxon>Oceanospirillales</taxon>
        <taxon>Oceanospirillaceae</taxon>
        <taxon>Marinomonas</taxon>
    </lineage>
</organism>
<feature type="chain" id="PRO_5004809640" evidence="1">
    <location>
        <begin position="22"/>
        <end position="155"/>
    </location>
</feature>
<keyword evidence="1" id="KW-0732">Signal</keyword>
<evidence type="ECO:0000313" key="2">
    <source>
        <dbReference type="EMBL" id="ETI59944.1"/>
    </source>
</evidence>
<feature type="signal peptide" evidence="1">
    <location>
        <begin position="1"/>
        <end position="21"/>
    </location>
</feature>
<reference evidence="2 3" key="1">
    <citation type="journal article" date="2014" name="Genome Announc.">
        <title>Draft Genome Sequence of Marinomonas sp. Strain D104, a Polycyclic Aromatic Hydrocarbon-Degrading Bacterium from the Deep-Sea Sediment of the Arctic Ocean.</title>
        <authorList>
            <person name="Dong C."/>
            <person name="Bai X."/>
            <person name="Lai Q."/>
            <person name="Xie Y."/>
            <person name="Chen X."/>
            <person name="Shao Z."/>
        </authorList>
    </citation>
    <scope>NUCLEOTIDE SEQUENCE [LARGE SCALE GENOMIC DNA]</scope>
    <source>
        <strain evidence="2 3">D104</strain>
    </source>
</reference>
<evidence type="ECO:0000313" key="3">
    <source>
        <dbReference type="Proteomes" id="UP000018857"/>
    </source>
</evidence>
<keyword evidence="3" id="KW-1185">Reference proteome</keyword>
<proteinExistence type="predicted"/>
<dbReference type="eggNOG" id="ENOG5033ZSM">
    <property type="taxonomic scope" value="Bacteria"/>
</dbReference>
<dbReference type="Proteomes" id="UP000018857">
    <property type="component" value="Unassembled WGS sequence"/>
</dbReference>
<dbReference type="EMBL" id="AYOZ01000023">
    <property type="protein sequence ID" value="ETI59944.1"/>
    <property type="molecule type" value="Genomic_DNA"/>
</dbReference>
<sequence>MKIVKKTAFILGFICSPMIIAAGPSINEMNSCVALVDFVDTKLDEFADQYPADEITLVHKGLSGYSDYLKEDVISPKVLQMYGGNATQAALMHRLFDKQKATFFKHLNERYTKKKLFTEYAAAINDCSAKTRLSAGTAKDLNVALDLMIRHARQK</sequence>
<comment type="caution">
    <text evidence="2">The sequence shown here is derived from an EMBL/GenBank/DDBJ whole genome shotgun (WGS) entry which is preliminary data.</text>
</comment>
<dbReference type="PATRIC" id="fig|1208321.3.peg.2321"/>
<dbReference type="RefSeq" id="WP_024024416.1">
    <property type="nucleotide sequence ID" value="NZ_AYOZ01000023.1"/>
</dbReference>
<gene>
    <name evidence="2" type="ORF">D104_11655</name>
</gene>
<accession>W1RW95</accession>
<dbReference type="AlphaFoldDB" id="W1RW95"/>